<proteinExistence type="predicted"/>
<protein>
    <submittedName>
        <fullName evidence="1">Uncharacterized protein</fullName>
    </submittedName>
</protein>
<keyword evidence="2" id="KW-1185">Reference proteome</keyword>
<reference evidence="1 2" key="1">
    <citation type="submission" date="2021-05" db="EMBL/GenBank/DDBJ databases">
        <title>Roseococcus sp. XZZS9, whole genome shotgun sequencing project.</title>
        <authorList>
            <person name="Zhao G."/>
            <person name="Shen L."/>
        </authorList>
    </citation>
    <scope>NUCLEOTIDE SEQUENCE [LARGE SCALE GENOMIC DNA]</scope>
    <source>
        <strain evidence="1 2">XZZS9</strain>
    </source>
</reference>
<name>A0ABS5Q7V1_9PROT</name>
<evidence type="ECO:0000313" key="2">
    <source>
        <dbReference type="Proteomes" id="UP000766336"/>
    </source>
</evidence>
<dbReference type="Proteomes" id="UP000766336">
    <property type="component" value="Unassembled WGS sequence"/>
</dbReference>
<evidence type="ECO:0000313" key="1">
    <source>
        <dbReference type="EMBL" id="MBS7809578.1"/>
    </source>
</evidence>
<comment type="caution">
    <text evidence="1">The sequence shown here is derived from an EMBL/GenBank/DDBJ whole genome shotgun (WGS) entry which is preliminary data.</text>
</comment>
<dbReference type="RefSeq" id="WP_213668267.1">
    <property type="nucleotide sequence ID" value="NZ_JAHCDA010000001.1"/>
</dbReference>
<gene>
    <name evidence="1" type="ORF">KHU32_01425</name>
</gene>
<accession>A0ABS5Q7V1</accession>
<sequence>MSVAWARRAALRQAIMTSPGDRAADAPNPPAHLLLGPDAVQAVGVKLAALQAEIEAWKPVSLATDFD</sequence>
<dbReference type="EMBL" id="JAHCDA010000001">
    <property type="protein sequence ID" value="MBS7809578.1"/>
    <property type="molecule type" value="Genomic_DNA"/>
</dbReference>
<organism evidence="1 2">
    <name type="scientific">Roseococcus pinisoli</name>
    <dbReference type="NCBI Taxonomy" id="2835040"/>
    <lineage>
        <taxon>Bacteria</taxon>
        <taxon>Pseudomonadati</taxon>
        <taxon>Pseudomonadota</taxon>
        <taxon>Alphaproteobacteria</taxon>
        <taxon>Acetobacterales</taxon>
        <taxon>Roseomonadaceae</taxon>
        <taxon>Roseococcus</taxon>
    </lineage>
</organism>